<accession>A0ABP7W267</accession>
<name>A0ABP7W267_9FLAO</name>
<proteinExistence type="predicted"/>
<dbReference type="InterPro" id="IPR043176">
    <property type="entry name" value="NlpE_N_sf"/>
</dbReference>
<gene>
    <name evidence="2" type="ORF">GCM10022389_26340</name>
</gene>
<protein>
    <recommendedName>
        <fullName evidence="4">Lipocalin-like domain-containing protein</fullName>
    </recommendedName>
</protein>
<evidence type="ECO:0000313" key="3">
    <source>
        <dbReference type="Proteomes" id="UP001500367"/>
    </source>
</evidence>
<sequence>MKPIFTILFLISSLTLFSQTENVVGNYKLILETKDSSSFEYELTLNQDGTFSFHYYSNIKQGIPPEVNKYGKGNWTIKNNVISFLSDKQKDFDEKYTLDFTNTKARFVTKSPRDKSEEIIKTQLKFLESEIFWMRRIDIDKI</sequence>
<dbReference type="Proteomes" id="UP001500367">
    <property type="component" value="Unassembled WGS sequence"/>
</dbReference>
<keyword evidence="3" id="KW-1185">Reference proteome</keyword>
<evidence type="ECO:0000313" key="2">
    <source>
        <dbReference type="EMBL" id="GAA4079015.1"/>
    </source>
</evidence>
<comment type="caution">
    <text evidence="2">The sequence shown here is derived from an EMBL/GenBank/DDBJ whole genome shotgun (WGS) entry which is preliminary data.</text>
</comment>
<dbReference type="Gene3D" id="2.40.128.300">
    <property type="match status" value="1"/>
</dbReference>
<feature type="signal peptide" evidence="1">
    <location>
        <begin position="1"/>
        <end position="18"/>
    </location>
</feature>
<dbReference type="RefSeq" id="WP_344817139.1">
    <property type="nucleotide sequence ID" value="NZ_BAABCT010000008.1"/>
</dbReference>
<organism evidence="2 3">
    <name type="scientific">Flavobacterium cheonanense</name>
    <dbReference type="NCBI Taxonomy" id="706183"/>
    <lineage>
        <taxon>Bacteria</taxon>
        <taxon>Pseudomonadati</taxon>
        <taxon>Bacteroidota</taxon>
        <taxon>Flavobacteriia</taxon>
        <taxon>Flavobacteriales</taxon>
        <taxon>Flavobacteriaceae</taxon>
        <taxon>Flavobacterium</taxon>
    </lineage>
</organism>
<feature type="chain" id="PRO_5046688967" description="Lipocalin-like domain-containing protein" evidence="1">
    <location>
        <begin position="19"/>
        <end position="142"/>
    </location>
</feature>
<evidence type="ECO:0008006" key="4">
    <source>
        <dbReference type="Google" id="ProtNLM"/>
    </source>
</evidence>
<dbReference type="EMBL" id="BAABCT010000008">
    <property type="protein sequence ID" value="GAA4079015.1"/>
    <property type="molecule type" value="Genomic_DNA"/>
</dbReference>
<evidence type="ECO:0000256" key="1">
    <source>
        <dbReference type="SAM" id="SignalP"/>
    </source>
</evidence>
<reference evidence="3" key="1">
    <citation type="journal article" date="2019" name="Int. J. Syst. Evol. Microbiol.">
        <title>The Global Catalogue of Microorganisms (GCM) 10K type strain sequencing project: providing services to taxonomists for standard genome sequencing and annotation.</title>
        <authorList>
            <consortium name="The Broad Institute Genomics Platform"/>
            <consortium name="The Broad Institute Genome Sequencing Center for Infectious Disease"/>
            <person name="Wu L."/>
            <person name="Ma J."/>
        </authorList>
    </citation>
    <scope>NUCLEOTIDE SEQUENCE [LARGE SCALE GENOMIC DNA]</scope>
    <source>
        <strain evidence="3">JCM 17069</strain>
    </source>
</reference>
<keyword evidence="1" id="KW-0732">Signal</keyword>